<dbReference type="InterPro" id="IPR018060">
    <property type="entry name" value="HTH_AraC"/>
</dbReference>
<dbReference type="Gene3D" id="2.60.120.10">
    <property type="entry name" value="Jelly Rolls"/>
    <property type="match status" value="1"/>
</dbReference>
<evidence type="ECO:0000256" key="1">
    <source>
        <dbReference type="ARBA" id="ARBA00023015"/>
    </source>
</evidence>
<organism evidence="5 6">
    <name type="scientific">Paenibacillus arenilitoris</name>
    <dbReference type="NCBI Taxonomy" id="2772299"/>
    <lineage>
        <taxon>Bacteria</taxon>
        <taxon>Bacillati</taxon>
        <taxon>Bacillota</taxon>
        <taxon>Bacilli</taxon>
        <taxon>Bacillales</taxon>
        <taxon>Paenibacillaceae</taxon>
        <taxon>Paenibacillus</taxon>
    </lineage>
</organism>
<feature type="domain" description="HTH araC/xylS-type" evidence="4">
    <location>
        <begin position="184"/>
        <end position="282"/>
    </location>
</feature>
<reference evidence="5" key="1">
    <citation type="submission" date="2020-09" db="EMBL/GenBank/DDBJ databases">
        <title>A novel bacterium of genus Paenibacillus, isolated from South China Sea.</title>
        <authorList>
            <person name="Huang H."/>
            <person name="Mo K."/>
            <person name="Hu Y."/>
        </authorList>
    </citation>
    <scope>NUCLEOTIDE SEQUENCE</scope>
    <source>
        <strain evidence="5">IB182493</strain>
    </source>
</reference>
<dbReference type="Proteomes" id="UP000632125">
    <property type="component" value="Unassembled WGS sequence"/>
</dbReference>
<dbReference type="InterPro" id="IPR003313">
    <property type="entry name" value="AraC-bd"/>
</dbReference>
<dbReference type="GO" id="GO:0003700">
    <property type="term" value="F:DNA-binding transcription factor activity"/>
    <property type="evidence" value="ECO:0007669"/>
    <property type="project" value="InterPro"/>
</dbReference>
<dbReference type="SMART" id="SM00342">
    <property type="entry name" value="HTH_ARAC"/>
    <property type="match status" value="1"/>
</dbReference>
<dbReference type="Pfam" id="PF02311">
    <property type="entry name" value="AraC_binding"/>
    <property type="match status" value="1"/>
</dbReference>
<sequence length="286" mass="32538">MQEYDHEFADFIYYTPGDLDKEGRIWPVRAGRCIAKPHYKVGPKRIECYSFHFVREGRVRLEFDGHHVELQKDDMFCLFPGRTYYYCMLPSDEPLQMSWIAVDGDRVEGLLELAELSPDRPYREKLAASSVKTTADRLIAALAVAEKWNPAVSLSLQALVCELFAGLVPESATVPSSEPAGWIKGCMDYIELHATEGISVQQVAEFAGVNRSHFSYVFASQVGLPPMKYIQKVRMEKAKRFLRETDATITEIAFSLGYPSLYSFTRAFKIYFDSSPSTVRKARRAE</sequence>
<dbReference type="SUPFAM" id="SSF51215">
    <property type="entry name" value="Regulatory protein AraC"/>
    <property type="match status" value="1"/>
</dbReference>
<dbReference type="PROSITE" id="PS01124">
    <property type="entry name" value="HTH_ARAC_FAMILY_2"/>
    <property type="match status" value="1"/>
</dbReference>
<accession>A0A927CPD1</accession>
<dbReference type="GO" id="GO:0043565">
    <property type="term" value="F:sequence-specific DNA binding"/>
    <property type="evidence" value="ECO:0007669"/>
    <property type="project" value="InterPro"/>
</dbReference>
<evidence type="ECO:0000256" key="2">
    <source>
        <dbReference type="ARBA" id="ARBA00023125"/>
    </source>
</evidence>
<name>A0A927CPD1_9BACL</name>
<evidence type="ECO:0000259" key="4">
    <source>
        <dbReference type="PROSITE" id="PS01124"/>
    </source>
</evidence>
<keyword evidence="2" id="KW-0238">DNA-binding</keyword>
<dbReference type="Pfam" id="PF12833">
    <property type="entry name" value="HTH_18"/>
    <property type="match status" value="1"/>
</dbReference>
<dbReference type="EMBL" id="JACXIY010000036">
    <property type="protein sequence ID" value="MBD2871768.1"/>
    <property type="molecule type" value="Genomic_DNA"/>
</dbReference>
<dbReference type="InterPro" id="IPR014710">
    <property type="entry name" value="RmlC-like_jellyroll"/>
</dbReference>
<keyword evidence="1" id="KW-0805">Transcription regulation</keyword>
<dbReference type="Gene3D" id="1.10.10.60">
    <property type="entry name" value="Homeodomain-like"/>
    <property type="match status" value="2"/>
</dbReference>
<proteinExistence type="predicted"/>
<comment type="caution">
    <text evidence="5">The sequence shown here is derived from an EMBL/GenBank/DDBJ whole genome shotgun (WGS) entry which is preliminary data.</text>
</comment>
<dbReference type="AlphaFoldDB" id="A0A927CPD1"/>
<protein>
    <submittedName>
        <fullName evidence="5">Helix-turn-helix transcriptional regulator</fullName>
    </submittedName>
</protein>
<keyword evidence="3" id="KW-0804">Transcription</keyword>
<dbReference type="RefSeq" id="WP_190865870.1">
    <property type="nucleotide sequence ID" value="NZ_JACXIY010000036.1"/>
</dbReference>
<dbReference type="InterPro" id="IPR037923">
    <property type="entry name" value="HTH-like"/>
</dbReference>
<dbReference type="PANTHER" id="PTHR46796">
    <property type="entry name" value="HTH-TYPE TRANSCRIPTIONAL ACTIVATOR RHAS-RELATED"/>
    <property type="match status" value="1"/>
</dbReference>
<evidence type="ECO:0000256" key="3">
    <source>
        <dbReference type="ARBA" id="ARBA00023163"/>
    </source>
</evidence>
<dbReference type="InterPro" id="IPR009057">
    <property type="entry name" value="Homeodomain-like_sf"/>
</dbReference>
<gene>
    <name evidence="5" type="ORF">IDH41_24630</name>
</gene>
<evidence type="ECO:0000313" key="6">
    <source>
        <dbReference type="Proteomes" id="UP000632125"/>
    </source>
</evidence>
<dbReference type="InterPro" id="IPR050204">
    <property type="entry name" value="AraC_XylS_family_regulators"/>
</dbReference>
<evidence type="ECO:0000313" key="5">
    <source>
        <dbReference type="EMBL" id="MBD2871768.1"/>
    </source>
</evidence>
<dbReference type="PANTHER" id="PTHR46796:SF7">
    <property type="entry name" value="ARAC FAMILY TRANSCRIPTIONAL REGULATOR"/>
    <property type="match status" value="1"/>
</dbReference>
<dbReference type="SUPFAM" id="SSF46689">
    <property type="entry name" value="Homeodomain-like"/>
    <property type="match status" value="2"/>
</dbReference>
<keyword evidence="6" id="KW-1185">Reference proteome</keyword>